<protein>
    <submittedName>
        <fullName evidence="3">J domain-containing protein</fullName>
    </submittedName>
</protein>
<proteinExistence type="predicted"/>
<reference evidence="3" key="1">
    <citation type="submission" date="2022-06" db="EMBL/GenBank/DDBJ databases">
        <title>Diverse halophilic archaea isolated from saline environments.</title>
        <authorList>
            <person name="Cui H.-L."/>
        </authorList>
    </citation>
    <scope>NUCLEOTIDE SEQUENCE</scope>
    <source>
        <strain evidence="3">WLHS1</strain>
    </source>
</reference>
<accession>A0A9E7SUN0</accession>
<dbReference type="PANTHER" id="PTHR24074">
    <property type="entry name" value="CO-CHAPERONE PROTEIN DJLA"/>
    <property type="match status" value="1"/>
</dbReference>
<dbReference type="PROSITE" id="PS50076">
    <property type="entry name" value="DNAJ_2"/>
    <property type="match status" value="1"/>
</dbReference>
<evidence type="ECO:0000259" key="2">
    <source>
        <dbReference type="PROSITE" id="PS50076"/>
    </source>
</evidence>
<dbReference type="InterPro" id="IPR001623">
    <property type="entry name" value="DnaJ_domain"/>
</dbReference>
<sequence length="205" mass="23206">MPTNVLEAIPPAILWGLVLGGIFTGIAATLFVVGERLFPSRVATSENTYSSERRRRGEIRTYLQAIDERYLEEWELEDAGETVAFYLPDRDVAVTFDAEAFVRLQAHTDTHLILAEHEMPGIHLADRLPFEVPPLEREHEYGTVTVEDRLKRAYEALGVSTTADAEAIREAYRERVKAVHPDHGGDEESFQRVQEAYATVREHAD</sequence>
<dbReference type="EMBL" id="CP100355">
    <property type="protein sequence ID" value="UTF53635.1"/>
    <property type="molecule type" value="Genomic_DNA"/>
</dbReference>
<evidence type="ECO:0000313" key="3">
    <source>
        <dbReference type="EMBL" id="UTF53635.1"/>
    </source>
</evidence>
<keyword evidence="1" id="KW-1133">Transmembrane helix</keyword>
<dbReference type="PRINTS" id="PR00625">
    <property type="entry name" value="JDOMAIN"/>
</dbReference>
<dbReference type="Gene3D" id="1.10.287.110">
    <property type="entry name" value="DnaJ domain"/>
    <property type="match status" value="1"/>
</dbReference>
<keyword evidence="4" id="KW-1185">Reference proteome</keyword>
<feature type="transmembrane region" description="Helical" evidence="1">
    <location>
        <begin position="12"/>
        <end position="33"/>
    </location>
</feature>
<dbReference type="RefSeq" id="WP_254158160.1">
    <property type="nucleotide sequence ID" value="NZ_CP100355.1"/>
</dbReference>
<dbReference type="CDD" id="cd06257">
    <property type="entry name" value="DnaJ"/>
    <property type="match status" value="1"/>
</dbReference>
<dbReference type="GeneID" id="73291981"/>
<evidence type="ECO:0000313" key="4">
    <source>
        <dbReference type="Proteomes" id="UP001056855"/>
    </source>
</evidence>
<dbReference type="Pfam" id="PF00226">
    <property type="entry name" value="DnaJ"/>
    <property type="match status" value="1"/>
</dbReference>
<keyword evidence="1" id="KW-0472">Membrane</keyword>
<dbReference type="Proteomes" id="UP001056855">
    <property type="component" value="Chromosome"/>
</dbReference>
<feature type="domain" description="J" evidence="2">
    <location>
        <begin position="152"/>
        <end position="205"/>
    </location>
</feature>
<dbReference type="InterPro" id="IPR050817">
    <property type="entry name" value="DjlA_DnaK_co-chaperone"/>
</dbReference>
<dbReference type="InterPro" id="IPR036869">
    <property type="entry name" value="J_dom_sf"/>
</dbReference>
<dbReference type="AlphaFoldDB" id="A0A9E7SUN0"/>
<dbReference type="KEGG" id="sawl:NGM29_18005"/>
<dbReference type="SUPFAM" id="SSF46565">
    <property type="entry name" value="Chaperone J-domain"/>
    <property type="match status" value="1"/>
</dbReference>
<name>A0A9E7SUN0_9EURY</name>
<evidence type="ECO:0000256" key="1">
    <source>
        <dbReference type="SAM" id="Phobius"/>
    </source>
</evidence>
<gene>
    <name evidence="3" type="ORF">NGM29_18005</name>
</gene>
<keyword evidence="1" id="KW-0812">Transmembrane</keyword>
<dbReference type="SMART" id="SM00271">
    <property type="entry name" value="DnaJ"/>
    <property type="match status" value="1"/>
</dbReference>
<organism evidence="3 4">
    <name type="scientific">Natronosalvus rutilus</name>
    <dbReference type="NCBI Taxonomy" id="2953753"/>
    <lineage>
        <taxon>Archaea</taxon>
        <taxon>Methanobacteriati</taxon>
        <taxon>Methanobacteriota</taxon>
        <taxon>Stenosarchaea group</taxon>
        <taxon>Halobacteria</taxon>
        <taxon>Halobacteriales</taxon>
        <taxon>Natrialbaceae</taxon>
        <taxon>Natronosalvus</taxon>
    </lineage>
</organism>